<reference evidence="3" key="1">
    <citation type="submission" date="2025-08" db="UniProtKB">
        <authorList>
            <consortium name="Ensembl"/>
        </authorList>
    </citation>
    <scope>IDENTIFICATION</scope>
</reference>
<dbReference type="OMA" id="CTHKHKS"/>
<dbReference type="STRING" id="94237.ENSMMOP00000017119"/>
<dbReference type="PANTHER" id="PTHR13354:SF9">
    <property type="entry name" value="LYSINE-SPECIFIC DEMETHYLASE RSBN1L"/>
    <property type="match status" value="1"/>
</dbReference>
<evidence type="ECO:0000256" key="2">
    <source>
        <dbReference type="SAM" id="MobiDB-lite"/>
    </source>
</evidence>
<feature type="compositionally biased region" description="Basic and acidic residues" evidence="2">
    <location>
        <begin position="565"/>
        <end position="574"/>
    </location>
</feature>
<feature type="region of interest" description="Disordered" evidence="2">
    <location>
        <begin position="1"/>
        <end position="69"/>
    </location>
</feature>
<protein>
    <submittedName>
        <fullName evidence="3">Uncharacterized protein</fullName>
    </submittedName>
</protein>
<comment type="similarity">
    <text evidence="1">Belongs to the round spermatid basic protein 1 family.</text>
</comment>
<feature type="compositionally biased region" description="Basic and acidic residues" evidence="2">
    <location>
        <begin position="588"/>
        <end position="600"/>
    </location>
</feature>
<feature type="compositionally biased region" description="Polar residues" evidence="2">
    <location>
        <begin position="992"/>
        <end position="1008"/>
    </location>
</feature>
<name>A0A3Q3X546_MOLML</name>
<feature type="compositionally biased region" description="Basic and acidic residues" evidence="2">
    <location>
        <begin position="706"/>
        <end position="763"/>
    </location>
</feature>
<dbReference type="GO" id="GO:0005634">
    <property type="term" value="C:nucleus"/>
    <property type="evidence" value="ECO:0007669"/>
    <property type="project" value="InterPro"/>
</dbReference>
<feature type="region of interest" description="Disordered" evidence="2">
    <location>
        <begin position="101"/>
        <end position="120"/>
    </location>
</feature>
<feature type="compositionally biased region" description="Basic residues" evidence="2">
    <location>
        <begin position="841"/>
        <end position="855"/>
    </location>
</feature>
<feature type="compositionally biased region" description="Polar residues" evidence="2">
    <location>
        <begin position="879"/>
        <end position="888"/>
    </location>
</feature>
<dbReference type="AlphaFoldDB" id="A0A3Q3X546"/>
<feature type="compositionally biased region" description="Acidic residues" evidence="2">
    <location>
        <begin position="514"/>
        <end position="527"/>
    </location>
</feature>
<accession>A0A3Q3X546</accession>
<feature type="compositionally biased region" description="Polar residues" evidence="2">
    <location>
        <begin position="935"/>
        <end position="944"/>
    </location>
</feature>
<feature type="compositionally biased region" description="Basic and acidic residues" evidence="2">
    <location>
        <begin position="622"/>
        <end position="633"/>
    </location>
</feature>
<feature type="compositionally biased region" description="Basic and acidic residues" evidence="2">
    <location>
        <begin position="798"/>
        <end position="822"/>
    </location>
</feature>
<reference evidence="3" key="2">
    <citation type="submission" date="2025-09" db="UniProtKB">
        <authorList>
            <consortium name="Ensembl"/>
        </authorList>
    </citation>
    <scope>IDENTIFICATION</scope>
</reference>
<feature type="compositionally biased region" description="Polar residues" evidence="2">
    <location>
        <begin position="1"/>
        <end position="13"/>
    </location>
</feature>
<feature type="compositionally biased region" description="Basic and acidic residues" evidence="2">
    <location>
        <begin position="830"/>
        <end position="840"/>
    </location>
</feature>
<organism evidence="3 4">
    <name type="scientific">Mola mola</name>
    <name type="common">Ocean sunfish</name>
    <name type="synonym">Tetraodon mola</name>
    <dbReference type="NCBI Taxonomy" id="94237"/>
    <lineage>
        <taxon>Eukaryota</taxon>
        <taxon>Metazoa</taxon>
        <taxon>Chordata</taxon>
        <taxon>Craniata</taxon>
        <taxon>Vertebrata</taxon>
        <taxon>Euteleostomi</taxon>
        <taxon>Actinopterygii</taxon>
        <taxon>Neopterygii</taxon>
        <taxon>Teleostei</taxon>
        <taxon>Neoteleostei</taxon>
        <taxon>Acanthomorphata</taxon>
        <taxon>Eupercaria</taxon>
        <taxon>Tetraodontiformes</taxon>
        <taxon>Molidae</taxon>
        <taxon>Mola</taxon>
    </lineage>
</organism>
<evidence type="ECO:0000256" key="1">
    <source>
        <dbReference type="ARBA" id="ARBA00010560"/>
    </source>
</evidence>
<keyword evidence="4" id="KW-1185">Reference proteome</keyword>
<sequence>MHFAANSKTNSPKPSIAKRPPESRPQSSSDIYPPAPKKVRVEEKGSKHRKLNGEVCAGEKHNGKQSCGSPAKWSFGPAKVSHSIAAAVPATPEDLLLKKLKKKKKKKHKDGERLKERHSRPKMYHRSCQTVCSGVSLALPEFLRRINGNNMPGMPGLEFGHLIHIEQQANGGASVAHAYSDQLSCLSPAEMQRFAQEFVTLSFSEDEAQAACFVMGIIHGAASYLPDFLDYFSYKFPNAPVKMEVLGKKDIETTTMVNFHSQVKRTYSQGTYRAGAMRQVSLVGAVDEEVGDYFPEFISMLEESPFLERTLPWGTFSSLRLQSPTESDDGPIMWVRPGEQMIPMADMPKSPFKRKRSTNEIKNLQYLPRASEPREMLFEDRTRAHADHIGQGFERQTTAAVGVLKAVRCGEDSYAPGRITKDVVCFHAGDFPDVVMRLQLDLHEPPLSQCVQWIDDAKLNQLRREGIRYARIQLYHDDIYFIPRGVVHQFKTVSAVCSLAWHIRLKQYHQHEEKEEEEEEEEVMEGDEEKKCAPQGDTIHIKKEETDEEVEGKECHLAVQTVTKLENEETKGRDGLALQTPAQISKQEQQETRAETKELSMTRSPPSVKAEINEGIVTHTLMEPKAEHGEKGQGKGGGYEDAESCQTQQKGLEEGVLDSESFKSLQQIRKESDVEEESQQKMTIPGHGLKEKTKDSIMSALNTSQIKKDKDKGKREKDEKDRVKEKKDKDRSKEKDKKDKGKDRDREKDRVRELEKVKAEGVREGGALTQPMPQIRKKENEERTKDAGKTSQASLPAQRDDKWDSKTQPPIKREKEHDKERGGTQGASHLRADREEARDTHLHKHKFSHGKKEKSGHREGSGATTLAVQAKLGKEDGKTGTSKHTNIQVKKEGKKDKDINSREERKKSASGPAPLEHKQPRTLITFDLFKPMEAHQTQALSFTDSRPKTHHHSDSRGSSSKPGTDCRTLVPSKGPKVKDTVQGKPATHLQDTRPQQHSLKQPLKTHTPQTHKDFLL</sequence>
<feature type="compositionally biased region" description="Basic and acidic residues" evidence="2">
    <location>
        <begin position="889"/>
        <end position="907"/>
    </location>
</feature>
<feature type="compositionally biased region" description="Basic and acidic residues" evidence="2">
    <location>
        <begin position="776"/>
        <end position="788"/>
    </location>
</feature>
<dbReference type="PANTHER" id="PTHR13354">
    <property type="entry name" value="ROUND SPERMATID BASIC PROTEIN 1"/>
    <property type="match status" value="1"/>
</dbReference>
<proteinExistence type="inferred from homology"/>
<dbReference type="Proteomes" id="UP000261620">
    <property type="component" value="Unplaced"/>
</dbReference>
<feature type="region of interest" description="Disordered" evidence="2">
    <location>
        <begin position="511"/>
        <end position="1016"/>
    </location>
</feature>
<evidence type="ECO:0000313" key="3">
    <source>
        <dbReference type="Ensembl" id="ENSMMOP00000017119.1"/>
    </source>
</evidence>
<evidence type="ECO:0000313" key="4">
    <source>
        <dbReference type="Proteomes" id="UP000261620"/>
    </source>
</evidence>
<dbReference type="Ensembl" id="ENSMMOT00000017402.1">
    <property type="protein sequence ID" value="ENSMMOP00000017119.1"/>
    <property type="gene ID" value="ENSMMOG00000013043.1"/>
</dbReference>
<dbReference type="InterPro" id="IPR026306">
    <property type="entry name" value="RSBN1/Dpy-2/CEP530"/>
</dbReference>